<comment type="caution">
    <text evidence="2">The sequence shown here is derived from an EMBL/GenBank/DDBJ whole genome shotgun (WGS) entry which is preliminary data.</text>
</comment>
<gene>
    <name evidence="2" type="ORF">LCGC14_1230850</name>
</gene>
<organism evidence="2">
    <name type="scientific">marine sediment metagenome</name>
    <dbReference type="NCBI Taxonomy" id="412755"/>
    <lineage>
        <taxon>unclassified sequences</taxon>
        <taxon>metagenomes</taxon>
        <taxon>ecological metagenomes</taxon>
    </lineage>
</organism>
<reference evidence="2" key="1">
    <citation type="journal article" date="2015" name="Nature">
        <title>Complex archaea that bridge the gap between prokaryotes and eukaryotes.</title>
        <authorList>
            <person name="Spang A."/>
            <person name="Saw J.H."/>
            <person name="Jorgensen S.L."/>
            <person name="Zaremba-Niedzwiedzka K."/>
            <person name="Martijn J."/>
            <person name="Lind A.E."/>
            <person name="van Eijk R."/>
            <person name="Schleper C."/>
            <person name="Guy L."/>
            <person name="Ettema T.J."/>
        </authorList>
    </citation>
    <scope>NUCLEOTIDE SEQUENCE</scope>
</reference>
<name>A0A0F9LVU3_9ZZZZ</name>
<sequence>MEARSDRLVKVNAELDEPKQWIQALSNELDFYVEEVEGDPYETSRSILIGFIKEIQVKLEKKKNEVMGYK</sequence>
<dbReference type="InterPro" id="IPR001849">
    <property type="entry name" value="PH_domain"/>
</dbReference>
<accession>A0A0F9LVU3</accession>
<feature type="domain" description="PH" evidence="1">
    <location>
        <begin position="1"/>
        <end position="30"/>
    </location>
</feature>
<protein>
    <recommendedName>
        <fullName evidence="1">PH domain-containing protein</fullName>
    </recommendedName>
</protein>
<evidence type="ECO:0000259" key="1">
    <source>
        <dbReference type="PROSITE" id="PS50003"/>
    </source>
</evidence>
<dbReference type="PROSITE" id="PS50003">
    <property type="entry name" value="PH_DOMAIN"/>
    <property type="match status" value="1"/>
</dbReference>
<evidence type="ECO:0000313" key="2">
    <source>
        <dbReference type="EMBL" id="KKM91221.1"/>
    </source>
</evidence>
<dbReference type="AlphaFoldDB" id="A0A0F9LVU3"/>
<proteinExistence type="predicted"/>
<dbReference type="EMBL" id="LAZR01006567">
    <property type="protein sequence ID" value="KKM91221.1"/>
    <property type="molecule type" value="Genomic_DNA"/>
</dbReference>